<comment type="pathway">
    <text evidence="1 11">Amino-acid biosynthesis; L-leucine biosynthesis; L-leucine from 3-methyl-2-oxobutanoate: step 1/4.</text>
</comment>
<feature type="binding site" evidence="11">
    <location>
        <position position="201"/>
    </location>
    <ligand>
        <name>Mn(2+)</name>
        <dbReference type="ChEBI" id="CHEBI:29035"/>
    </ligand>
</feature>
<keyword evidence="5 11" id="KW-0432">Leucine biosynthesis</keyword>
<evidence type="ECO:0000256" key="3">
    <source>
        <dbReference type="ARBA" id="ARBA00012973"/>
    </source>
</evidence>
<dbReference type="CDD" id="cd07940">
    <property type="entry name" value="DRE_TIM_IPMS"/>
    <property type="match status" value="1"/>
</dbReference>
<dbReference type="Gene3D" id="1.10.238.260">
    <property type="match status" value="1"/>
</dbReference>
<proteinExistence type="inferred from homology"/>
<organism evidence="13 14">
    <name type="scientific">Bacillus manliponensis</name>
    <dbReference type="NCBI Taxonomy" id="574376"/>
    <lineage>
        <taxon>Bacteria</taxon>
        <taxon>Bacillati</taxon>
        <taxon>Bacillota</taxon>
        <taxon>Bacilli</taxon>
        <taxon>Bacillales</taxon>
        <taxon>Bacillaceae</taxon>
        <taxon>Bacillus</taxon>
        <taxon>Bacillus cereus group</taxon>
    </lineage>
</organism>
<evidence type="ECO:0000256" key="2">
    <source>
        <dbReference type="ARBA" id="ARBA00009396"/>
    </source>
</evidence>
<dbReference type="NCBIfam" id="TIGR00973">
    <property type="entry name" value="leuA_bact"/>
    <property type="match status" value="1"/>
</dbReference>
<dbReference type="GO" id="GO:0003852">
    <property type="term" value="F:2-isopropylmalate synthase activity"/>
    <property type="evidence" value="ECO:0007669"/>
    <property type="project" value="UniProtKB-UniRule"/>
</dbReference>
<name>A0A073K1P2_9BACI</name>
<dbReference type="InterPro" id="IPR054691">
    <property type="entry name" value="LeuA/HCS_post-cat"/>
</dbReference>
<dbReference type="GO" id="GO:0030145">
    <property type="term" value="F:manganese ion binding"/>
    <property type="evidence" value="ECO:0007669"/>
    <property type="project" value="UniProtKB-UniRule"/>
</dbReference>
<comment type="similarity">
    <text evidence="2 11">Belongs to the alpha-IPM synthase/homocitrate synthase family. LeuA type 1 subfamily.</text>
</comment>
<feature type="binding site" evidence="11">
    <location>
        <position position="203"/>
    </location>
    <ligand>
        <name>Mn(2+)</name>
        <dbReference type="ChEBI" id="CHEBI:29035"/>
    </ligand>
</feature>
<accession>A0A073K1P2</accession>
<dbReference type="SMART" id="SM00917">
    <property type="entry name" value="LeuA_dimer"/>
    <property type="match status" value="1"/>
</dbReference>
<evidence type="ECO:0000256" key="7">
    <source>
        <dbReference type="ARBA" id="ARBA00022679"/>
    </source>
</evidence>
<dbReference type="InterPro" id="IPR036230">
    <property type="entry name" value="LeuA_allosteric_dom_sf"/>
</dbReference>
<evidence type="ECO:0000313" key="13">
    <source>
        <dbReference type="EMBL" id="KEK20431.1"/>
    </source>
</evidence>
<evidence type="ECO:0000259" key="12">
    <source>
        <dbReference type="PROSITE" id="PS50991"/>
    </source>
</evidence>
<dbReference type="UniPathway" id="UPA00048">
    <property type="reaction ID" value="UER00070"/>
</dbReference>
<dbReference type="OrthoDB" id="9804858at2"/>
<dbReference type="InterPro" id="IPR050073">
    <property type="entry name" value="2-IPM_HCS-like"/>
</dbReference>
<dbReference type="InterPro" id="IPR002034">
    <property type="entry name" value="AIPM/Hcit_synth_CS"/>
</dbReference>
<dbReference type="EC" id="2.3.3.13" evidence="3 11"/>
<dbReference type="PANTHER" id="PTHR10277">
    <property type="entry name" value="HOMOCITRATE SYNTHASE-RELATED"/>
    <property type="match status" value="1"/>
</dbReference>
<evidence type="ECO:0000256" key="1">
    <source>
        <dbReference type="ARBA" id="ARBA00004689"/>
    </source>
</evidence>
<comment type="catalytic activity">
    <reaction evidence="11">
        <text>3-methyl-2-oxobutanoate + acetyl-CoA + H2O = (2S)-2-isopropylmalate + CoA + H(+)</text>
        <dbReference type="Rhea" id="RHEA:21524"/>
        <dbReference type="ChEBI" id="CHEBI:1178"/>
        <dbReference type="ChEBI" id="CHEBI:11851"/>
        <dbReference type="ChEBI" id="CHEBI:15377"/>
        <dbReference type="ChEBI" id="CHEBI:15378"/>
        <dbReference type="ChEBI" id="CHEBI:57287"/>
        <dbReference type="ChEBI" id="CHEBI:57288"/>
        <dbReference type="EC" id="2.3.3.13"/>
    </reaction>
</comment>
<keyword evidence="7 11" id="KW-0808">Transferase</keyword>
<dbReference type="InterPro" id="IPR013709">
    <property type="entry name" value="2-isopropylmalate_synth_dimer"/>
</dbReference>
<comment type="caution">
    <text evidence="13">The sequence shown here is derived from an EMBL/GenBank/DDBJ whole genome shotgun (WGS) entry which is preliminary data.</text>
</comment>
<dbReference type="PANTHER" id="PTHR10277:SF9">
    <property type="entry name" value="2-ISOPROPYLMALATE SYNTHASE 1, CHLOROPLASTIC-RELATED"/>
    <property type="match status" value="1"/>
</dbReference>
<dbReference type="FunFam" id="3.20.20.70:FF:000010">
    <property type="entry name" value="2-isopropylmalate synthase"/>
    <property type="match status" value="1"/>
</dbReference>
<dbReference type="PROSITE" id="PS00816">
    <property type="entry name" value="AIPM_HOMOCIT_SYNTH_2"/>
    <property type="match status" value="1"/>
</dbReference>
<dbReference type="PROSITE" id="PS00815">
    <property type="entry name" value="AIPM_HOMOCIT_SYNTH_1"/>
    <property type="match status" value="1"/>
</dbReference>
<dbReference type="NCBIfam" id="NF002088">
    <property type="entry name" value="PRK00915.1-5"/>
    <property type="match status" value="1"/>
</dbReference>
<dbReference type="AlphaFoldDB" id="A0A073K1P2"/>
<keyword evidence="10 11" id="KW-0100">Branched-chain amino acid biosynthesis</keyword>
<dbReference type="STRING" id="574376.BAMA_13490"/>
<dbReference type="RefSeq" id="WP_034636462.1">
    <property type="nucleotide sequence ID" value="NZ_CBCSJC010000004.1"/>
</dbReference>
<evidence type="ECO:0000256" key="5">
    <source>
        <dbReference type="ARBA" id="ARBA00022430"/>
    </source>
</evidence>
<evidence type="ECO:0000256" key="9">
    <source>
        <dbReference type="ARBA" id="ARBA00023211"/>
    </source>
</evidence>
<dbReference type="eggNOG" id="COG0119">
    <property type="taxonomic scope" value="Bacteria"/>
</dbReference>
<dbReference type="InterPro" id="IPR000891">
    <property type="entry name" value="PYR_CT"/>
</dbReference>
<sequence>MKDILFMDTTLRDGEQSPGVNLNEQEKLQIARQLEKIGMNVMEAGFAAASEGDFRAVQRIACEIKNVSVMSLARAKESDIYTAYEALRGAMFPRIHIFLATSDIHMKYKLRMSKEEVLDQIYQSVKLGKSLFPVVQFSAEDATRTTPSFLAEAAEIAIRAGASVINIPDTVGYTNPEEYYSLFQYLKEHVPSYDQAIFSCHCHDDLGMAVANSLAAIEGGARQVEGTINGIGERAGNAALEEVAVALHIRKDYYEASSSLTLKEIKATSTLVSHLTGMVIPKNKAIVGANAFAHESGIHQDGVLKEVTTYEIISPSLVGEVENKFVLGKHSGRHAFTEKMKELGYEFTEEERDIAFRTFKSLADRKKEITEEDLRALVLGETVFTKQQYNVKHLQVHFVSSSIQSATVCLEDVEGNELEDAATGAGSIEAIYNAIQRILHLQCELSDYRIQSITQGQDALAHVHVELKDGNQRVSGFGVAQDVLEASARAYVYAAGKLKVLQKVTKL</sequence>
<evidence type="ECO:0000256" key="11">
    <source>
        <dbReference type="HAMAP-Rule" id="MF_01025"/>
    </source>
</evidence>
<evidence type="ECO:0000313" key="14">
    <source>
        <dbReference type="Proteomes" id="UP000027822"/>
    </source>
</evidence>
<dbReference type="GO" id="GO:0003985">
    <property type="term" value="F:acetyl-CoA C-acetyltransferase activity"/>
    <property type="evidence" value="ECO:0007669"/>
    <property type="project" value="UniProtKB-UniRule"/>
</dbReference>
<dbReference type="Gene3D" id="3.30.160.270">
    <property type="match status" value="1"/>
</dbReference>
<evidence type="ECO:0000256" key="10">
    <source>
        <dbReference type="ARBA" id="ARBA00023304"/>
    </source>
</evidence>
<dbReference type="EMBL" id="JOTN01000003">
    <property type="protein sequence ID" value="KEK20431.1"/>
    <property type="molecule type" value="Genomic_DNA"/>
</dbReference>
<protein>
    <recommendedName>
        <fullName evidence="4 11">2-isopropylmalate synthase</fullName>
        <ecNumber evidence="3 11">2.3.3.13</ecNumber>
    </recommendedName>
    <alternativeName>
        <fullName evidence="11">Alpha-IPM synthase</fullName>
    </alternativeName>
    <alternativeName>
        <fullName evidence="11">Alpha-isopropylmalate synthase</fullName>
    </alternativeName>
</protein>
<dbReference type="FunFam" id="3.30.160.270:FF:000003">
    <property type="entry name" value="2-isopropylmalate synthase"/>
    <property type="match status" value="1"/>
</dbReference>
<dbReference type="Gene3D" id="3.20.20.70">
    <property type="entry name" value="Aldolase class I"/>
    <property type="match status" value="1"/>
</dbReference>
<feature type="region of interest" description="Regulatory domain" evidence="11">
    <location>
        <begin position="390"/>
        <end position="507"/>
    </location>
</feature>
<keyword evidence="14" id="KW-1185">Reference proteome</keyword>
<dbReference type="InterPro" id="IPR013785">
    <property type="entry name" value="Aldolase_TIM"/>
</dbReference>
<dbReference type="Pfam" id="PF08502">
    <property type="entry name" value="LeuA_dimer"/>
    <property type="match status" value="1"/>
</dbReference>
<evidence type="ECO:0000256" key="8">
    <source>
        <dbReference type="ARBA" id="ARBA00022723"/>
    </source>
</evidence>
<dbReference type="SUPFAM" id="SSF51569">
    <property type="entry name" value="Aldolase"/>
    <property type="match status" value="1"/>
</dbReference>
<reference evidence="13 14" key="1">
    <citation type="submission" date="2014-06" db="EMBL/GenBank/DDBJ databases">
        <title>Draft genome sequence of Bacillus manliponensis JCM 15802 (MCCC 1A00708).</title>
        <authorList>
            <person name="Lai Q."/>
            <person name="Liu Y."/>
            <person name="Shao Z."/>
        </authorList>
    </citation>
    <scope>NUCLEOTIDE SEQUENCE [LARGE SCALE GENOMIC DNA]</scope>
    <source>
        <strain evidence="13 14">JCM 15802</strain>
    </source>
</reference>
<feature type="domain" description="Pyruvate carboxyltransferase" evidence="12">
    <location>
        <begin position="4"/>
        <end position="266"/>
    </location>
</feature>
<evidence type="ECO:0000256" key="6">
    <source>
        <dbReference type="ARBA" id="ARBA00022605"/>
    </source>
</evidence>
<keyword evidence="11" id="KW-0963">Cytoplasm</keyword>
<comment type="subunit">
    <text evidence="11">Homodimer.</text>
</comment>
<dbReference type="GO" id="GO:0005737">
    <property type="term" value="C:cytoplasm"/>
    <property type="evidence" value="ECO:0007669"/>
    <property type="project" value="UniProtKB-UniRule"/>
</dbReference>
<dbReference type="InterPro" id="IPR005671">
    <property type="entry name" value="LeuA_bact_synth"/>
</dbReference>
<dbReference type="FunFam" id="1.10.238.260:FF:000001">
    <property type="entry name" value="2-isopropylmalate synthase"/>
    <property type="match status" value="1"/>
</dbReference>
<keyword evidence="6 11" id="KW-0028">Amino-acid biosynthesis</keyword>
<feature type="binding site" evidence="11">
    <location>
        <position position="13"/>
    </location>
    <ligand>
        <name>Mn(2+)</name>
        <dbReference type="ChEBI" id="CHEBI:29035"/>
    </ligand>
</feature>
<dbReference type="SUPFAM" id="SSF110921">
    <property type="entry name" value="2-isopropylmalate synthase LeuA, allosteric (dimerisation) domain"/>
    <property type="match status" value="1"/>
</dbReference>
<dbReference type="NCBIfam" id="NF002086">
    <property type="entry name" value="PRK00915.1-3"/>
    <property type="match status" value="1"/>
</dbReference>
<comment type="cofactor">
    <cofactor evidence="11">
        <name>Mn(2+)</name>
        <dbReference type="ChEBI" id="CHEBI:29035"/>
    </cofactor>
</comment>
<dbReference type="Pfam" id="PF00682">
    <property type="entry name" value="HMGL-like"/>
    <property type="match status" value="1"/>
</dbReference>
<gene>
    <name evidence="11" type="primary">leuA</name>
    <name evidence="13" type="ORF">BAMA_13490</name>
</gene>
<dbReference type="PROSITE" id="PS50991">
    <property type="entry name" value="PYR_CT"/>
    <property type="match status" value="1"/>
</dbReference>
<evidence type="ECO:0000256" key="4">
    <source>
        <dbReference type="ARBA" id="ARBA00018198"/>
    </source>
</evidence>
<comment type="function">
    <text evidence="11">Catalyzes the condensation of the acetyl group of acetyl-CoA with 3-methyl-2-oxobutanoate (2-ketoisovalerate) to form 3-carboxy-3-hydroxy-4-methylpentanoate (2-isopropylmalate).</text>
</comment>
<keyword evidence="9 11" id="KW-0464">Manganese</keyword>
<dbReference type="GO" id="GO:0009098">
    <property type="term" value="P:L-leucine biosynthetic process"/>
    <property type="evidence" value="ECO:0007669"/>
    <property type="project" value="UniProtKB-UniRule"/>
</dbReference>
<feature type="binding site" evidence="11">
    <location>
        <position position="237"/>
    </location>
    <ligand>
        <name>Mn(2+)</name>
        <dbReference type="ChEBI" id="CHEBI:29035"/>
    </ligand>
</feature>
<dbReference type="HAMAP" id="MF_01025">
    <property type="entry name" value="LeuA_type1"/>
    <property type="match status" value="1"/>
</dbReference>
<keyword evidence="8 11" id="KW-0479">Metal-binding</keyword>
<dbReference type="Proteomes" id="UP000027822">
    <property type="component" value="Unassembled WGS sequence"/>
</dbReference>
<dbReference type="Pfam" id="PF22617">
    <property type="entry name" value="HCS_D2"/>
    <property type="match status" value="1"/>
</dbReference>